<proteinExistence type="predicted"/>
<sequence length="263" mass="29180">MTPGIFFFFVHLLTSLAEVAWSCLLNFISTGYFCNTSNMNQSSERHFGTKMFILAMLLHLPTLSAISEFTISSPFQSSGISKGNLAREAVKLCPIVFTLSTDRLAALEHHRQRKVLSTCLRTTTNGQHVGLYQTINVFTNEANLDEAGTDSKLFSTLDNVVQRRTLPISPSSLFLLVDGYHYVIGGTATIAIQGLTLFLTELVSTTGAGVFGTRSRSSYGLEKRAAFNTCSPRRMNSRWFLEFLRTGKLCQTHVVKVRFGIGR</sequence>
<dbReference type="Proteomes" id="UP001165740">
    <property type="component" value="Chromosome 9"/>
</dbReference>
<dbReference type="GeneID" id="106071721"/>
<keyword evidence="1" id="KW-0732">Signal</keyword>
<reference evidence="3" key="1">
    <citation type="submission" date="2025-08" db="UniProtKB">
        <authorList>
            <consortium name="RefSeq"/>
        </authorList>
    </citation>
    <scope>IDENTIFICATION</scope>
</reference>
<organism evidence="2 3">
    <name type="scientific">Biomphalaria glabrata</name>
    <name type="common">Bloodfluke planorb</name>
    <name type="synonym">Freshwater snail</name>
    <dbReference type="NCBI Taxonomy" id="6526"/>
    <lineage>
        <taxon>Eukaryota</taxon>
        <taxon>Metazoa</taxon>
        <taxon>Spiralia</taxon>
        <taxon>Lophotrochozoa</taxon>
        <taxon>Mollusca</taxon>
        <taxon>Gastropoda</taxon>
        <taxon>Heterobranchia</taxon>
        <taxon>Euthyneura</taxon>
        <taxon>Panpulmonata</taxon>
        <taxon>Hygrophila</taxon>
        <taxon>Lymnaeoidea</taxon>
        <taxon>Planorbidae</taxon>
        <taxon>Biomphalaria</taxon>
    </lineage>
</organism>
<name>A0A9W3BES9_BIOGL</name>
<dbReference type="RefSeq" id="XP_055897938.1">
    <property type="nucleotide sequence ID" value="XM_056041963.1"/>
</dbReference>
<feature type="signal peptide" evidence="1">
    <location>
        <begin position="1"/>
        <end position="17"/>
    </location>
</feature>
<feature type="chain" id="PRO_5040974541" evidence="1">
    <location>
        <begin position="18"/>
        <end position="263"/>
    </location>
</feature>
<evidence type="ECO:0000313" key="3">
    <source>
        <dbReference type="RefSeq" id="XP_055897938.1"/>
    </source>
</evidence>
<evidence type="ECO:0000256" key="1">
    <source>
        <dbReference type="SAM" id="SignalP"/>
    </source>
</evidence>
<gene>
    <name evidence="3" type="primary">LOC106071721</name>
</gene>
<accession>A0A9W3BES9</accession>
<evidence type="ECO:0000313" key="2">
    <source>
        <dbReference type="Proteomes" id="UP001165740"/>
    </source>
</evidence>
<protein>
    <submittedName>
        <fullName evidence="3">Uncharacterized protein LOC106071721</fullName>
    </submittedName>
</protein>
<dbReference type="AlphaFoldDB" id="A0A9W3BES9"/>
<keyword evidence="2" id="KW-1185">Reference proteome</keyword>